<reference evidence="3 4" key="1">
    <citation type="journal article" date="2016" name="Biochim. Biophys. Acta">
        <title>Photochemical characterization of actinorhodopsin and its functional existence in the natural host.</title>
        <authorList>
            <person name="Nakamura S."/>
            <person name="Kikukawa T."/>
            <person name="Tamogami J."/>
            <person name="Kamiya M."/>
            <person name="Aizawa T."/>
            <person name="Hahn M.W."/>
            <person name="Ihara K."/>
            <person name="Kamo N."/>
            <person name="Demura M."/>
        </authorList>
    </citation>
    <scope>NUCLEOTIDE SEQUENCE [LARGE SCALE GENOMIC DNA]</scope>
    <source>
        <strain evidence="3 4">MWH-Dar1</strain>
    </source>
</reference>
<evidence type="ECO:0000313" key="3">
    <source>
        <dbReference type="EMBL" id="AOY56369.1"/>
    </source>
</evidence>
<dbReference type="STRING" id="535712.A4Z71_05300"/>
<dbReference type="KEGG" id="rpla:A4Z71_05300"/>
<dbReference type="SMART" id="SM00909">
    <property type="entry name" value="Germane"/>
    <property type="match status" value="1"/>
</dbReference>
<evidence type="ECO:0000256" key="1">
    <source>
        <dbReference type="SAM" id="SignalP"/>
    </source>
</evidence>
<evidence type="ECO:0000313" key="4">
    <source>
        <dbReference type="Proteomes" id="UP000243784"/>
    </source>
</evidence>
<organism evidence="3 4">
    <name type="scientific">Candidatus Rhodoluna planktonica</name>
    <dbReference type="NCBI Taxonomy" id="535712"/>
    <lineage>
        <taxon>Bacteria</taxon>
        <taxon>Bacillati</taxon>
        <taxon>Actinomycetota</taxon>
        <taxon>Actinomycetes</taxon>
        <taxon>Micrococcales</taxon>
        <taxon>Microbacteriaceae</taxon>
        <taxon>Luna cluster</taxon>
        <taxon>Luna-1 subcluster</taxon>
        <taxon>Rhodoluna</taxon>
    </lineage>
</organism>
<keyword evidence="1" id="KW-0732">Signal</keyword>
<feature type="chain" id="PRO_5038902379" description="GerMN domain-containing protein" evidence="1">
    <location>
        <begin position="28"/>
        <end position="564"/>
    </location>
</feature>
<dbReference type="Proteomes" id="UP000243784">
    <property type="component" value="Chromosome"/>
</dbReference>
<dbReference type="AlphaFoldDB" id="A0A1D9DZZ9"/>
<dbReference type="Pfam" id="PF10646">
    <property type="entry name" value="Germane"/>
    <property type="match status" value="1"/>
</dbReference>
<dbReference type="InterPro" id="IPR059026">
    <property type="entry name" value="LpqB_N"/>
</dbReference>
<dbReference type="RefSeq" id="WP_070954875.1">
    <property type="nucleotide sequence ID" value="NZ_CP015208.1"/>
</dbReference>
<proteinExistence type="predicted"/>
<dbReference type="InterPro" id="IPR019606">
    <property type="entry name" value="GerMN"/>
</dbReference>
<keyword evidence="4" id="KW-1185">Reference proteome</keyword>
<protein>
    <recommendedName>
        <fullName evidence="2">GerMN domain-containing protein</fullName>
    </recommendedName>
</protein>
<evidence type="ECO:0000259" key="2">
    <source>
        <dbReference type="SMART" id="SM00909"/>
    </source>
</evidence>
<dbReference type="Pfam" id="PF10647">
    <property type="entry name" value="Gmad1"/>
    <property type="match status" value="1"/>
</dbReference>
<sequence length="564" mass="60424">MPNLKALQKLISATVGFAAAIALTGCAMIPTNSNVRTGQAVDANPDSEFLYYSPVGPSVGDSIEAIVNGFINAGTGPQNDYAVAREYLSNDFRATWNPAERTLIQNVRPAVTIYPNNTASVAVSVVAEVDQDGIYLERSAGSTELLELELVRENGEWRISKAPNLTVVLKPVFENIFQSVSLYFFDSLFEYLVPDTRWFPSRASTPTRLTNALLKGPNPWLKEAVRSALPSGTKLSLNAVTVVAGVASVDLTNRALVANTLQRSLMKQQLRETLVQLENIYDVQILIERAPQDIATGNIRRPVAPASYPIILREGQLSYPTGAAGPKLDRLNQIISNYEVKDFAIDSGFNELVFTTPAGAYRTQLKLVPSAVSLVDARANLLQPKIDQRGYVISAGRAAGSSILAIDKNGVAKPIELGQLIAFERTGFSLSADGARAVFTLNSANGLRVFLVPVVRDGDGSPVRFGTPHDITPVGLSPISASWLDESNLIVSGTNSSDQAVSVVLKVGGFSRSISPLSEPVTAAGVNAIGNFFGLSANGNLYQYRGFGWLIVASNVSVFAYPGN</sequence>
<feature type="domain" description="GerMN" evidence="2">
    <location>
        <begin position="206"/>
        <end position="296"/>
    </location>
</feature>
<dbReference type="PROSITE" id="PS51257">
    <property type="entry name" value="PROKAR_LIPOPROTEIN"/>
    <property type="match status" value="1"/>
</dbReference>
<gene>
    <name evidence="3" type="ORF">A4Z71_05300</name>
</gene>
<feature type="signal peptide" evidence="1">
    <location>
        <begin position="1"/>
        <end position="27"/>
    </location>
</feature>
<dbReference type="InterPro" id="IPR018910">
    <property type="entry name" value="LpqB_C"/>
</dbReference>
<accession>A0A1D9DZZ9</accession>
<dbReference type="OrthoDB" id="3226781at2"/>
<name>A0A1D9DZZ9_9MICO</name>
<dbReference type="Pfam" id="PF25976">
    <property type="entry name" value="LpqB_N"/>
    <property type="match status" value="1"/>
</dbReference>
<dbReference type="EMBL" id="CP015208">
    <property type="protein sequence ID" value="AOY56369.1"/>
    <property type="molecule type" value="Genomic_DNA"/>
</dbReference>